<dbReference type="RefSeq" id="WP_054969627.1">
    <property type="nucleotide sequence ID" value="NZ_LJCO01000054.1"/>
</dbReference>
<reference evidence="2 3" key="1">
    <citation type="submission" date="2015-09" db="EMBL/GenBank/DDBJ databases">
        <title>Draft genome sequence of Alicyclobacillus ferrooxydans DSM 22381.</title>
        <authorList>
            <person name="Hemp J."/>
        </authorList>
    </citation>
    <scope>NUCLEOTIDE SEQUENCE [LARGE SCALE GENOMIC DNA]</scope>
    <source>
        <strain evidence="2 3">TC-34</strain>
    </source>
</reference>
<dbReference type="OrthoDB" id="2375681at2"/>
<proteinExistence type="predicted"/>
<organism evidence="2 3">
    <name type="scientific">Alicyclobacillus ferrooxydans</name>
    <dbReference type="NCBI Taxonomy" id="471514"/>
    <lineage>
        <taxon>Bacteria</taxon>
        <taxon>Bacillati</taxon>
        <taxon>Bacillota</taxon>
        <taxon>Bacilli</taxon>
        <taxon>Bacillales</taxon>
        <taxon>Alicyclobacillaceae</taxon>
        <taxon>Alicyclobacillus</taxon>
    </lineage>
</organism>
<feature type="region of interest" description="Disordered" evidence="1">
    <location>
        <begin position="53"/>
        <end position="108"/>
    </location>
</feature>
<dbReference type="Proteomes" id="UP000050482">
    <property type="component" value="Unassembled WGS sequence"/>
</dbReference>
<gene>
    <name evidence="2" type="ORF">AN477_13150</name>
</gene>
<evidence type="ECO:0000313" key="3">
    <source>
        <dbReference type="Proteomes" id="UP000050482"/>
    </source>
</evidence>
<dbReference type="EMBL" id="LJCO01000054">
    <property type="protein sequence ID" value="KPV43203.1"/>
    <property type="molecule type" value="Genomic_DNA"/>
</dbReference>
<accession>A0A0P9GQQ1</accession>
<dbReference type="AlphaFoldDB" id="A0A0P9GQQ1"/>
<protein>
    <submittedName>
        <fullName evidence="2">Uncharacterized protein</fullName>
    </submittedName>
</protein>
<dbReference type="PATRIC" id="fig|471514.4.peg.1330"/>
<feature type="compositionally biased region" description="Polar residues" evidence="1">
    <location>
        <begin position="74"/>
        <end position="98"/>
    </location>
</feature>
<keyword evidence="3" id="KW-1185">Reference proteome</keyword>
<evidence type="ECO:0000256" key="1">
    <source>
        <dbReference type="SAM" id="MobiDB-lite"/>
    </source>
</evidence>
<evidence type="ECO:0000313" key="2">
    <source>
        <dbReference type="EMBL" id="KPV43203.1"/>
    </source>
</evidence>
<sequence length="251" mass="26351">MSRRIESGLVVAIGALTVLTTATVIHDQNAGTTASDPVARWVSQGWKHVESWMNNQTTTPVIAKPSPPAKETGSRSAGTANANATGEPSAPRQPSSQDVVKGANSALPQPRATAVTALTGERSASTAMSQLGSTLQLQGWTTADVQALSGIITRLVASMTPSDWTNVEQALGSSNSTAAQQELMKVLNTHLSTTDKQWLLMHFQGRAAFSKVDVQLLQQAVLELKNDLTSGEQTLLQQQVGQLLGGTASAP</sequence>
<name>A0A0P9GQQ1_9BACL</name>
<comment type="caution">
    <text evidence="2">The sequence shown here is derived from an EMBL/GenBank/DDBJ whole genome shotgun (WGS) entry which is preliminary data.</text>
</comment>